<dbReference type="RefSeq" id="WP_320237062.1">
    <property type="nucleotide sequence ID" value="NZ_JAVIJF010000041.1"/>
</dbReference>
<comment type="subcellular location">
    <subcellularLocation>
        <location evidence="1 8">Cell membrane</location>
        <topology evidence="1 8">Multi-pass membrane protein</topology>
    </subcellularLocation>
</comment>
<dbReference type="PANTHER" id="PTHR42929">
    <property type="entry name" value="INNER MEMBRANE ABC TRANSPORTER PERMEASE PROTEIN YDCU-RELATED-RELATED"/>
    <property type="match status" value="1"/>
</dbReference>
<organism evidence="10 11">
    <name type="scientific">Mesorhizobium montanum</name>
    <dbReference type="NCBI Taxonomy" id="3072323"/>
    <lineage>
        <taxon>Bacteria</taxon>
        <taxon>Pseudomonadati</taxon>
        <taxon>Pseudomonadota</taxon>
        <taxon>Alphaproteobacteria</taxon>
        <taxon>Hyphomicrobiales</taxon>
        <taxon>Phyllobacteriaceae</taxon>
        <taxon>Mesorhizobium</taxon>
    </lineage>
</organism>
<keyword evidence="11" id="KW-1185">Reference proteome</keyword>
<dbReference type="Gene3D" id="1.10.3720.10">
    <property type="entry name" value="MetI-like"/>
    <property type="match status" value="1"/>
</dbReference>
<evidence type="ECO:0000313" key="10">
    <source>
        <dbReference type="EMBL" id="MDX8529198.1"/>
    </source>
</evidence>
<keyword evidence="6 8" id="KW-1133">Transmembrane helix</keyword>
<evidence type="ECO:0000256" key="1">
    <source>
        <dbReference type="ARBA" id="ARBA00004651"/>
    </source>
</evidence>
<comment type="similarity">
    <text evidence="2">Belongs to the binding-protein-dependent transport system permease family. CysTW subfamily.</text>
</comment>
<sequence length="277" mass="30158">MTITRLWAALLIGPLLLCTLCFFVLPFALLAVTGQGYMDVLHDPYYWRIFAYTLEISAVVTAGCLLIAYPIAYYLIFIAPGRTLRRVIFIIVIAPLFTSNIVRSFGWIIILGRNGVINNALYDLGLIEKKLQLLYTDFSVVVGLIYIMTPFMVLSLSSVLQKIEPSLREAAKDLGASPPVAFIKVTLPLSMPGIVAGSLIVFTLTMGAYVTPSVMSGGKSTVMSMLIYQQYAVSINYPLGAVLAIALLAGSLVVVGLYLMAVRGVEARYKPLEASAK</sequence>
<dbReference type="Pfam" id="PF00528">
    <property type="entry name" value="BPD_transp_1"/>
    <property type="match status" value="1"/>
</dbReference>
<evidence type="ECO:0000313" key="11">
    <source>
        <dbReference type="Proteomes" id="UP001276840"/>
    </source>
</evidence>
<feature type="transmembrane region" description="Helical" evidence="8">
    <location>
        <begin position="138"/>
        <end position="160"/>
    </location>
</feature>
<comment type="caution">
    <text evidence="10">The sequence shown here is derived from an EMBL/GenBank/DDBJ whole genome shotgun (WGS) entry which is preliminary data.</text>
</comment>
<name>A0ABU4ZYV1_9HYPH</name>
<dbReference type="Proteomes" id="UP001276840">
    <property type="component" value="Unassembled WGS sequence"/>
</dbReference>
<feature type="transmembrane region" description="Helical" evidence="8">
    <location>
        <begin position="235"/>
        <end position="260"/>
    </location>
</feature>
<feature type="transmembrane region" description="Helical" evidence="8">
    <location>
        <begin position="87"/>
        <end position="110"/>
    </location>
</feature>
<evidence type="ECO:0000256" key="2">
    <source>
        <dbReference type="ARBA" id="ARBA00007069"/>
    </source>
</evidence>
<reference evidence="10 11" key="1">
    <citation type="submission" date="2023-08" db="EMBL/GenBank/DDBJ databases">
        <title>Implementing the SeqCode for naming new Mesorhizobium species isolated from Vachellia karroo root nodules.</title>
        <authorList>
            <person name="Van Lill M."/>
        </authorList>
    </citation>
    <scope>NUCLEOTIDE SEQUENCE [LARGE SCALE GENOMIC DNA]</scope>
    <source>
        <strain evidence="10 11">MSK 1335</strain>
    </source>
</reference>
<proteinExistence type="inferred from homology"/>
<dbReference type="InterPro" id="IPR035906">
    <property type="entry name" value="MetI-like_sf"/>
</dbReference>
<dbReference type="EMBL" id="JAVIJF010000041">
    <property type="protein sequence ID" value="MDX8529198.1"/>
    <property type="molecule type" value="Genomic_DNA"/>
</dbReference>
<dbReference type="SUPFAM" id="SSF161098">
    <property type="entry name" value="MetI-like"/>
    <property type="match status" value="1"/>
</dbReference>
<keyword evidence="4" id="KW-1003">Cell membrane</keyword>
<evidence type="ECO:0000256" key="4">
    <source>
        <dbReference type="ARBA" id="ARBA00022475"/>
    </source>
</evidence>
<accession>A0ABU4ZYV1</accession>
<protein>
    <submittedName>
        <fullName evidence="10">ABC transporter permease</fullName>
    </submittedName>
</protein>
<dbReference type="PROSITE" id="PS50928">
    <property type="entry name" value="ABC_TM1"/>
    <property type="match status" value="1"/>
</dbReference>
<evidence type="ECO:0000256" key="5">
    <source>
        <dbReference type="ARBA" id="ARBA00022692"/>
    </source>
</evidence>
<evidence type="ECO:0000256" key="7">
    <source>
        <dbReference type="ARBA" id="ARBA00023136"/>
    </source>
</evidence>
<evidence type="ECO:0000259" key="9">
    <source>
        <dbReference type="PROSITE" id="PS50928"/>
    </source>
</evidence>
<keyword evidence="3 8" id="KW-0813">Transport</keyword>
<keyword evidence="5 8" id="KW-0812">Transmembrane</keyword>
<keyword evidence="7 8" id="KW-0472">Membrane</keyword>
<feature type="transmembrane region" description="Helical" evidence="8">
    <location>
        <begin position="49"/>
        <end position="75"/>
    </location>
</feature>
<evidence type="ECO:0000256" key="6">
    <source>
        <dbReference type="ARBA" id="ARBA00022989"/>
    </source>
</evidence>
<dbReference type="PANTHER" id="PTHR42929:SF1">
    <property type="entry name" value="INNER MEMBRANE ABC TRANSPORTER PERMEASE PROTEIN YDCU-RELATED"/>
    <property type="match status" value="1"/>
</dbReference>
<evidence type="ECO:0000256" key="8">
    <source>
        <dbReference type="RuleBase" id="RU363032"/>
    </source>
</evidence>
<evidence type="ECO:0000256" key="3">
    <source>
        <dbReference type="ARBA" id="ARBA00022448"/>
    </source>
</evidence>
<feature type="domain" description="ABC transmembrane type-1" evidence="9">
    <location>
        <begin position="50"/>
        <end position="260"/>
    </location>
</feature>
<gene>
    <name evidence="10" type="ORF">RFM68_32675</name>
</gene>
<dbReference type="InterPro" id="IPR000515">
    <property type="entry name" value="MetI-like"/>
</dbReference>
<dbReference type="CDD" id="cd06261">
    <property type="entry name" value="TM_PBP2"/>
    <property type="match status" value="1"/>
</dbReference>
<feature type="transmembrane region" description="Helical" evidence="8">
    <location>
        <begin position="194"/>
        <end position="215"/>
    </location>
</feature>